<dbReference type="SMART" id="SM00507">
    <property type="entry name" value="HNHc"/>
    <property type="match status" value="1"/>
</dbReference>
<dbReference type="EMBL" id="JAPFFF010000028">
    <property type="protein sequence ID" value="KAK8847250.1"/>
    <property type="molecule type" value="Genomic_DNA"/>
</dbReference>
<gene>
    <name evidence="2" type="ORF">M9Y10_019834</name>
</gene>
<feature type="domain" description="HNH nuclease" evidence="1">
    <location>
        <begin position="52"/>
        <end position="100"/>
    </location>
</feature>
<dbReference type="Pfam" id="PF13392">
    <property type="entry name" value="HNH_3"/>
    <property type="match status" value="1"/>
</dbReference>
<dbReference type="Proteomes" id="UP001470230">
    <property type="component" value="Unassembled WGS sequence"/>
</dbReference>
<sequence length="191" mass="22955">MTIEFVNLVNHENYEILNTFPFTIRNKSTGKIVEEHLDKSGYYELALFDNGIQHKYLKHRLIAEQFIANPDNLPVVDHINHNRTDNRIDNLRWVTQADNLRNRKSQGNIIYEFVNDIPEDSFVVDEYGTHKFEDYYYSEDSDKFYYYNGRQYRVLHVNTHKRGYKYVCLLDVDNEKINVILSKFKKLYNIQ</sequence>
<evidence type="ECO:0000313" key="3">
    <source>
        <dbReference type="Proteomes" id="UP001470230"/>
    </source>
</evidence>
<evidence type="ECO:0000313" key="2">
    <source>
        <dbReference type="EMBL" id="KAK8847250.1"/>
    </source>
</evidence>
<dbReference type="InterPro" id="IPR003615">
    <property type="entry name" value="HNH_nuc"/>
</dbReference>
<protein>
    <recommendedName>
        <fullName evidence="1">HNH nuclease domain-containing protein</fullName>
    </recommendedName>
</protein>
<proteinExistence type="predicted"/>
<organism evidence="2 3">
    <name type="scientific">Tritrichomonas musculus</name>
    <dbReference type="NCBI Taxonomy" id="1915356"/>
    <lineage>
        <taxon>Eukaryota</taxon>
        <taxon>Metamonada</taxon>
        <taxon>Parabasalia</taxon>
        <taxon>Tritrichomonadida</taxon>
        <taxon>Tritrichomonadidae</taxon>
        <taxon>Tritrichomonas</taxon>
    </lineage>
</organism>
<comment type="caution">
    <text evidence="2">The sequence shown here is derived from an EMBL/GenBank/DDBJ whole genome shotgun (WGS) entry which is preliminary data.</text>
</comment>
<accession>A0ABR2HJL3</accession>
<dbReference type="SUPFAM" id="SSF54060">
    <property type="entry name" value="His-Me finger endonucleases"/>
    <property type="match status" value="1"/>
</dbReference>
<dbReference type="InterPro" id="IPR044925">
    <property type="entry name" value="His-Me_finger_sf"/>
</dbReference>
<keyword evidence="3" id="KW-1185">Reference proteome</keyword>
<dbReference type="Gene3D" id="3.90.75.20">
    <property type="match status" value="1"/>
</dbReference>
<reference evidence="2 3" key="1">
    <citation type="submission" date="2024-04" db="EMBL/GenBank/DDBJ databases">
        <title>Tritrichomonas musculus Genome.</title>
        <authorList>
            <person name="Alves-Ferreira E."/>
            <person name="Grigg M."/>
            <person name="Lorenzi H."/>
            <person name="Galac M."/>
        </authorList>
    </citation>
    <scope>NUCLEOTIDE SEQUENCE [LARGE SCALE GENOMIC DNA]</scope>
    <source>
        <strain evidence="2 3">EAF2021</strain>
    </source>
</reference>
<name>A0ABR2HJL3_9EUKA</name>
<evidence type="ECO:0000259" key="1">
    <source>
        <dbReference type="SMART" id="SM00507"/>
    </source>
</evidence>